<dbReference type="PROSITE" id="PS01186">
    <property type="entry name" value="EGF_2"/>
    <property type="match status" value="1"/>
</dbReference>
<evidence type="ECO:0000256" key="2">
    <source>
        <dbReference type="SAM" id="SignalP"/>
    </source>
</evidence>
<keyword evidence="1" id="KW-1015">Disulfide bond</keyword>
<feature type="domain" description="EGF-like" evidence="3">
    <location>
        <begin position="62"/>
        <end position="101"/>
    </location>
</feature>
<dbReference type="PROSITE" id="PS00022">
    <property type="entry name" value="EGF_1"/>
    <property type="match status" value="3"/>
</dbReference>
<keyword evidence="2" id="KW-0732">Signal</keyword>
<dbReference type="PROSITE" id="PS50026">
    <property type="entry name" value="EGF_3"/>
    <property type="match status" value="1"/>
</dbReference>
<accession>A0AAD9KZ96</accession>
<feature type="signal peptide" evidence="2">
    <location>
        <begin position="1"/>
        <end position="24"/>
    </location>
</feature>
<dbReference type="EMBL" id="JAODUO010000448">
    <property type="protein sequence ID" value="KAK2180312.1"/>
    <property type="molecule type" value="Genomic_DNA"/>
</dbReference>
<proteinExistence type="predicted"/>
<keyword evidence="5" id="KW-1185">Reference proteome</keyword>
<dbReference type="SUPFAM" id="SSF57196">
    <property type="entry name" value="EGF/Laminin"/>
    <property type="match status" value="1"/>
</dbReference>
<dbReference type="SMART" id="SM00181">
    <property type="entry name" value="EGF"/>
    <property type="match status" value="3"/>
</dbReference>
<feature type="chain" id="PRO_5041925768" description="EGF-like domain-containing protein" evidence="2">
    <location>
        <begin position="25"/>
        <end position="173"/>
    </location>
</feature>
<dbReference type="Proteomes" id="UP001209878">
    <property type="component" value="Unassembled WGS sequence"/>
</dbReference>
<protein>
    <recommendedName>
        <fullName evidence="3">EGF-like domain-containing protein</fullName>
    </recommendedName>
</protein>
<evidence type="ECO:0000259" key="3">
    <source>
        <dbReference type="PROSITE" id="PS50026"/>
    </source>
</evidence>
<dbReference type="AlphaFoldDB" id="A0AAD9KZ96"/>
<organism evidence="4 5">
    <name type="scientific">Ridgeia piscesae</name>
    <name type="common">Tubeworm</name>
    <dbReference type="NCBI Taxonomy" id="27915"/>
    <lineage>
        <taxon>Eukaryota</taxon>
        <taxon>Metazoa</taxon>
        <taxon>Spiralia</taxon>
        <taxon>Lophotrochozoa</taxon>
        <taxon>Annelida</taxon>
        <taxon>Polychaeta</taxon>
        <taxon>Sedentaria</taxon>
        <taxon>Canalipalpata</taxon>
        <taxon>Sabellida</taxon>
        <taxon>Siboglinidae</taxon>
        <taxon>Ridgeia</taxon>
    </lineage>
</organism>
<evidence type="ECO:0000313" key="5">
    <source>
        <dbReference type="Proteomes" id="UP001209878"/>
    </source>
</evidence>
<dbReference type="InterPro" id="IPR000742">
    <property type="entry name" value="EGF"/>
</dbReference>
<evidence type="ECO:0000256" key="1">
    <source>
        <dbReference type="PROSITE-ProRule" id="PRU00076"/>
    </source>
</evidence>
<comment type="caution">
    <text evidence="4">The sequence shown here is derived from an EMBL/GenBank/DDBJ whole genome shotgun (WGS) entry which is preliminary data.</text>
</comment>
<keyword evidence="1" id="KW-0245">EGF-like domain</keyword>
<reference evidence="4" key="1">
    <citation type="journal article" date="2023" name="Mol. Biol. Evol.">
        <title>Third-Generation Sequencing Reveals the Adaptive Role of the Epigenome in Three Deep-Sea Polychaetes.</title>
        <authorList>
            <person name="Perez M."/>
            <person name="Aroh O."/>
            <person name="Sun Y."/>
            <person name="Lan Y."/>
            <person name="Juniper S.K."/>
            <person name="Young C.R."/>
            <person name="Angers B."/>
            <person name="Qian P.Y."/>
        </authorList>
    </citation>
    <scope>NUCLEOTIDE SEQUENCE</scope>
    <source>
        <strain evidence="4">R07B-5</strain>
    </source>
</reference>
<feature type="disulfide bond" evidence="1">
    <location>
        <begin position="91"/>
        <end position="100"/>
    </location>
</feature>
<dbReference type="Gene3D" id="2.10.25.10">
    <property type="entry name" value="Laminin"/>
    <property type="match status" value="2"/>
</dbReference>
<evidence type="ECO:0000313" key="4">
    <source>
        <dbReference type="EMBL" id="KAK2180312.1"/>
    </source>
</evidence>
<sequence length="173" mass="18575">MARGKKSFLVSLAVFVACVRLTIAGCVFDPICRSSSDCLNGGKCFKNVCHCTDFYIGDHCETAFQCKTDADCLHNGKCSKCSPGYKATCDCAFGYTGANCAVTDRCVNEAKVCSTSSDCDNGGTCRDNVCHCTGQYIGFHCEIGQSVVLLQYNTECQLTGLLRQIVPSRGCCN</sequence>
<gene>
    <name evidence="4" type="ORF">NP493_450g00011</name>
</gene>
<comment type="caution">
    <text evidence="1">Lacks conserved residue(s) required for the propagation of feature annotation.</text>
</comment>
<dbReference type="PROSITE" id="PS51257">
    <property type="entry name" value="PROKAR_LIPOPROTEIN"/>
    <property type="match status" value="1"/>
</dbReference>
<name>A0AAD9KZ96_RIDPI</name>
<feature type="disulfide bond" evidence="1">
    <location>
        <begin position="72"/>
        <end position="89"/>
    </location>
</feature>